<evidence type="ECO:0000256" key="2">
    <source>
        <dbReference type="ARBA" id="ARBA00023002"/>
    </source>
</evidence>
<dbReference type="Gene3D" id="3.30.465.10">
    <property type="match status" value="2"/>
</dbReference>
<sequence>MRRLGFALLVSVARAALDFESVLLTSEHTKALPAVDFAKGEGRLPRSGCKAWPGGKDWPSDFEWRLLNATVDGALLKPTPPSTVCYRGPNFNVDQCSYLLNNASTSDFWIEDPVTVLTPWTQGLTCMPALNATGNCTQGGFPVYVLNATTVKDIQAAVNYARNKNIRLIIKNTGHDFGGRSVGAGSLSIWTHNLDAFELIRGYKKGNYSGTAAHFGSGLQGWQLFNHMFLANLTIVGGGFRTIGANGGWMAGGGHGNLASFHGLAADQVLELHVVTADGRYVIADEEQNTDLFYALRGGGGSTYGVVTSAIVKTYPPATLTSSLLSIACNPPPDTNARARFAPIDNSTHFVNDTARFWDALHVYFRFKPAIVLAGGVDWDYLYPLGNNSYSFRTRITYPNASPTAAEALLKPLYDSLASAGFTFTLNRTELTPTPYAGTAITPVSPGSNGLQNTRYRSRLIPHSNFASDAIFNRTFAAIRSVTEEGGYTLHGLAIGPSPKAAGYPGITAAVHPAWRENVLHLAYMTVQPPNLTPKEAREEEDRANRFLKPLRDITKGTGSYINEGDPGEPDWQASFFGANYKGLLKIKRKRDPWGVFWAPTTVGSESWEVVTLDGYPRSQNGRLCRVEGGKGEWDGE</sequence>
<dbReference type="Pfam" id="PF08031">
    <property type="entry name" value="BBE"/>
    <property type="match status" value="1"/>
</dbReference>
<evidence type="ECO:0000256" key="3">
    <source>
        <dbReference type="SAM" id="SignalP"/>
    </source>
</evidence>
<protein>
    <recommendedName>
        <fullName evidence="4">FAD-binding PCMH-type domain-containing protein</fullName>
    </recommendedName>
</protein>
<evidence type="ECO:0000259" key="4">
    <source>
        <dbReference type="PROSITE" id="PS51387"/>
    </source>
</evidence>
<keyword evidence="6" id="KW-1185">Reference proteome</keyword>
<dbReference type="GO" id="GO:0016491">
    <property type="term" value="F:oxidoreductase activity"/>
    <property type="evidence" value="ECO:0007669"/>
    <property type="project" value="UniProtKB-KW"/>
</dbReference>
<dbReference type="EMBL" id="JAULSU010000003">
    <property type="protein sequence ID" value="KAK0623903.1"/>
    <property type="molecule type" value="Genomic_DNA"/>
</dbReference>
<name>A0AA40C4F0_9PEZI</name>
<proteinExistence type="inferred from homology"/>
<dbReference type="PROSITE" id="PS51387">
    <property type="entry name" value="FAD_PCMH"/>
    <property type="match status" value="1"/>
</dbReference>
<dbReference type="PANTHER" id="PTHR13878:SF91">
    <property type="entry name" value="FAD BINDING DOMAIN PROTEIN (AFU_ORTHOLOGUE AFUA_6G12070)-RELATED"/>
    <property type="match status" value="1"/>
</dbReference>
<dbReference type="InterPro" id="IPR036318">
    <property type="entry name" value="FAD-bd_PCMH-like_sf"/>
</dbReference>
<dbReference type="AlphaFoldDB" id="A0AA40C4F0"/>
<feature type="domain" description="FAD-binding PCMH-type" evidence="4">
    <location>
        <begin position="138"/>
        <end position="317"/>
    </location>
</feature>
<dbReference type="InterPro" id="IPR006094">
    <property type="entry name" value="Oxid_FAD_bind_N"/>
</dbReference>
<dbReference type="Proteomes" id="UP001175000">
    <property type="component" value="Unassembled WGS sequence"/>
</dbReference>
<comment type="caution">
    <text evidence="5">The sequence shown here is derived from an EMBL/GenBank/DDBJ whole genome shotgun (WGS) entry which is preliminary data.</text>
</comment>
<dbReference type="InterPro" id="IPR016169">
    <property type="entry name" value="FAD-bd_PCMH_sub2"/>
</dbReference>
<dbReference type="PANTHER" id="PTHR13878">
    <property type="entry name" value="GULONOLACTONE OXIDASE"/>
    <property type="match status" value="1"/>
</dbReference>
<comment type="similarity">
    <text evidence="1">Belongs to the oxygen-dependent FAD-linked oxidoreductase family.</text>
</comment>
<dbReference type="InterPro" id="IPR012951">
    <property type="entry name" value="BBE"/>
</dbReference>
<feature type="signal peptide" evidence="3">
    <location>
        <begin position="1"/>
        <end position="15"/>
    </location>
</feature>
<reference evidence="5" key="1">
    <citation type="submission" date="2023-06" db="EMBL/GenBank/DDBJ databases">
        <title>Genome-scale phylogeny and comparative genomics of the fungal order Sordariales.</title>
        <authorList>
            <consortium name="Lawrence Berkeley National Laboratory"/>
            <person name="Hensen N."/>
            <person name="Bonometti L."/>
            <person name="Westerberg I."/>
            <person name="Brannstrom I.O."/>
            <person name="Guillou S."/>
            <person name="Cros-Aarteil S."/>
            <person name="Calhoun S."/>
            <person name="Haridas S."/>
            <person name="Kuo A."/>
            <person name="Mondo S."/>
            <person name="Pangilinan J."/>
            <person name="Riley R."/>
            <person name="Labutti K."/>
            <person name="Andreopoulos B."/>
            <person name="Lipzen A."/>
            <person name="Chen C."/>
            <person name="Yanf M."/>
            <person name="Daum C."/>
            <person name="Ng V."/>
            <person name="Clum A."/>
            <person name="Steindorff A."/>
            <person name="Ohm R."/>
            <person name="Martin F."/>
            <person name="Silar P."/>
            <person name="Natvig D."/>
            <person name="Lalanne C."/>
            <person name="Gautier V."/>
            <person name="Ament-Velasquez S.L."/>
            <person name="Kruys A."/>
            <person name="Hutchinson M.I."/>
            <person name="Powell A.J."/>
            <person name="Barry K."/>
            <person name="Miller A.N."/>
            <person name="Grigoriev I.V."/>
            <person name="Debuchy R."/>
            <person name="Gladieux P."/>
            <person name="Thoren M.H."/>
            <person name="Johannesson H."/>
        </authorList>
    </citation>
    <scope>NUCLEOTIDE SEQUENCE</scope>
    <source>
        <strain evidence="5">CBS 606.72</strain>
    </source>
</reference>
<dbReference type="InterPro" id="IPR016166">
    <property type="entry name" value="FAD-bd_PCMH"/>
</dbReference>
<evidence type="ECO:0000313" key="5">
    <source>
        <dbReference type="EMBL" id="KAK0623903.1"/>
    </source>
</evidence>
<dbReference type="Pfam" id="PF01565">
    <property type="entry name" value="FAD_binding_4"/>
    <property type="match status" value="1"/>
</dbReference>
<accession>A0AA40C4F0</accession>
<keyword evidence="3" id="KW-0732">Signal</keyword>
<dbReference type="InterPro" id="IPR050432">
    <property type="entry name" value="FAD-linked_Oxidoreductases_BP"/>
</dbReference>
<dbReference type="SUPFAM" id="SSF56176">
    <property type="entry name" value="FAD-binding/transporter-associated domain-like"/>
    <property type="match status" value="1"/>
</dbReference>
<feature type="chain" id="PRO_5041415013" description="FAD-binding PCMH-type domain-containing protein" evidence="3">
    <location>
        <begin position="16"/>
        <end position="637"/>
    </location>
</feature>
<organism evidence="5 6">
    <name type="scientific">Immersiella caudata</name>
    <dbReference type="NCBI Taxonomy" id="314043"/>
    <lineage>
        <taxon>Eukaryota</taxon>
        <taxon>Fungi</taxon>
        <taxon>Dikarya</taxon>
        <taxon>Ascomycota</taxon>
        <taxon>Pezizomycotina</taxon>
        <taxon>Sordariomycetes</taxon>
        <taxon>Sordariomycetidae</taxon>
        <taxon>Sordariales</taxon>
        <taxon>Lasiosphaeriaceae</taxon>
        <taxon>Immersiella</taxon>
    </lineage>
</organism>
<evidence type="ECO:0000313" key="6">
    <source>
        <dbReference type="Proteomes" id="UP001175000"/>
    </source>
</evidence>
<dbReference type="GO" id="GO:0071949">
    <property type="term" value="F:FAD binding"/>
    <property type="evidence" value="ECO:0007669"/>
    <property type="project" value="InterPro"/>
</dbReference>
<gene>
    <name evidence="5" type="ORF">B0T14DRAFT_565220</name>
</gene>
<keyword evidence="2" id="KW-0560">Oxidoreductase</keyword>
<evidence type="ECO:0000256" key="1">
    <source>
        <dbReference type="ARBA" id="ARBA00005466"/>
    </source>
</evidence>